<dbReference type="Proteomes" id="UP000191931">
    <property type="component" value="Unassembled WGS sequence"/>
</dbReference>
<dbReference type="PANTHER" id="PTHR21240">
    <property type="entry name" value="2-AMINO-3-CARBOXYLMUCONATE-6-SEMIALDEHYDE DECARBOXYLASE"/>
    <property type="match status" value="1"/>
</dbReference>
<dbReference type="GO" id="GO:0005737">
    <property type="term" value="C:cytoplasm"/>
    <property type="evidence" value="ECO:0007669"/>
    <property type="project" value="TreeGrafter"/>
</dbReference>
<gene>
    <name evidence="3" type="ORF">MTBBW1_600036</name>
</gene>
<dbReference type="InterPro" id="IPR032465">
    <property type="entry name" value="ACMSD"/>
</dbReference>
<dbReference type="STRING" id="1246637.MTBBW1_600036"/>
<evidence type="ECO:0000259" key="2">
    <source>
        <dbReference type="Pfam" id="PF04909"/>
    </source>
</evidence>
<name>A0A1W1HIC8_9BACT</name>
<dbReference type="GO" id="GO:0019748">
    <property type="term" value="P:secondary metabolic process"/>
    <property type="evidence" value="ECO:0007669"/>
    <property type="project" value="TreeGrafter"/>
</dbReference>
<accession>A0A1W1HIC8</accession>
<keyword evidence="1" id="KW-0456">Lyase</keyword>
<dbReference type="InterPro" id="IPR032466">
    <property type="entry name" value="Metal_Hydrolase"/>
</dbReference>
<proteinExistence type="predicted"/>
<organism evidence="3 4">
    <name type="scientific">Desulfamplus magnetovallimortis</name>
    <dbReference type="NCBI Taxonomy" id="1246637"/>
    <lineage>
        <taxon>Bacteria</taxon>
        <taxon>Pseudomonadati</taxon>
        <taxon>Thermodesulfobacteriota</taxon>
        <taxon>Desulfobacteria</taxon>
        <taxon>Desulfobacterales</taxon>
        <taxon>Desulfobacteraceae</taxon>
        <taxon>Desulfamplus</taxon>
    </lineage>
</organism>
<keyword evidence="3" id="KW-0378">Hydrolase</keyword>
<dbReference type="Pfam" id="PF04909">
    <property type="entry name" value="Amidohydro_2"/>
    <property type="match status" value="1"/>
</dbReference>
<dbReference type="EMBL" id="FWEV01000304">
    <property type="protein sequence ID" value="SLM32206.1"/>
    <property type="molecule type" value="Genomic_DNA"/>
</dbReference>
<protein>
    <submittedName>
        <fullName evidence="3">Putative metal-dependent hydrolase</fullName>
    </submittedName>
</protein>
<reference evidence="3 4" key="1">
    <citation type="submission" date="2017-03" db="EMBL/GenBank/DDBJ databases">
        <authorList>
            <person name="Afonso C.L."/>
            <person name="Miller P.J."/>
            <person name="Scott M.A."/>
            <person name="Spackman E."/>
            <person name="Goraichik I."/>
            <person name="Dimitrov K.M."/>
            <person name="Suarez D.L."/>
            <person name="Swayne D.E."/>
        </authorList>
    </citation>
    <scope>NUCLEOTIDE SEQUENCE [LARGE SCALE GENOMIC DNA]</scope>
    <source>
        <strain evidence="3">PRJEB14757</strain>
    </source>
</reference>
<sequence length="290" mass="32623">MFYLFSGDSIMIVDFHTHIFPDKIKKDRENFFDNEPAFKMLYSSPNARISGVDELISTMDENEVAFSMVFGFPWKNGETAKRNNDYIMASVAKFPGRLKGFACFDMEWSGAPYEVERCIAGGLCGVGELAFYLSGIDDEALLKLAPVMEVCFGAGNLPVMIHTNEPVGHIYPGKTPNTLEQIYKLAATFPDNRIVLAHWGGGILFYNLLKKEAGDVLKNVWYDTAASPFLYRSSIYRVAYEAGVIDKVLFGSDYPLLKPSRYYKDLNESNVSKENKRKILGENACLLMDL</sequence>
<keyword evidence="4" id="KW-1185">Reference proteome</keyword>
<evidence type="ECO:0000256" key="1">
    <source>
        <dbReference type="ARBA" id="ARBA00023239"/>
    </source>
</evidence>
<dbReference type="GO" id="GO:0016831">
    <property type="term" value="F:carboxy-lyase activity"/>
    <property type="evidence" value="ECO:0007669"/>
    <property type="project" value="InterPro"/>
</dbReference>
<evidence type="ECO:0000313" key="4">
    <source>
        <dbReference type="Proteomes" id="UP000191931"/>
    </source>
</evidence>
<evidence type="ECO:0000313" key="3">
    <source>
        <dbReference type="EMBL" id="SLM32206.1"/>
    </source>
</evidence>
<dbReference type="Gene3D" id="3.20.20.140">
    <property type="entry name" value="Metal-dependent hydrolases"/>
    <property type="match status" value="1"/>
</dbReference>
<feature type="domain" description="Amidohydrolase-related" evidence="2">
    <location>
        <begin position="13"/>
        <end position="284"/>
    </location>
</feature>
<dbReference type="GO" id="GO:0016787">
    <property type="term" value="F:hydrolase activity"/>
    <property type="evidence" value="ECO:0007669"/>
    <property type="project" value="UniProtKB-KW"/>
</dbReference>
<dbReference type="InterPro" id="IPR006680">
    <property type="entry name" value="Amidohydro-rel"/>
</dbReference>
<dbReference type="AlphaFoldDB" id="A0A1W1HIC8"/>
<dbReference type="SUPFAM" id="SSF51556">
    <property type="entry name" value="Metallo-dependent hydrolases"/>
    <property type="match status" value="1"/>
</dbReference>
<dbReference type="PANTHER" id="PTHR21240:SF28">
    <property type="entry name" value="ISO-OROTATE DECARBOXYLASE (EUROFUNG)"/>
    <property type="match status" value="1"/>
</dbReference>